<reference evidence="3 4" key="1">
    <citation type="journal article" date="2014" name="Genome Announc.">
        <title>Complete Genome Sequence of Polychlorinated Biphenyl Degrader Comamonas testosteroni TK102 (NBRC 109938).</title>
        <authorList>
            <person name="Fukuda K."/>
            <person name="Hosoyama A."/>
            <person name="Tsuchikane K."/>
            <person name="Ohji S."/>
            <person name="Yamazoe A."/>
            <person name="Fujita N."/>
            <person name="Shintani M."/>
            <person name="Kimbara K."/>
        </authorList>
    </citation>
    <scope>NUCLEOTIDE SEQUENCE [LARGE SCALE GENOMIC DNA]</scope>
    <source>
        <strain evidence="3">TK102</strain>
    </source>
</reference>
<accession>A0A076PPU3</accession>
<feature type="transmembrane region" description="Helical" evidence="1">
    <location>
        <begin position="248"/>
        <end position="265"/>
    </location>
</feature>
<gene>
    <name evidence="3" type="ORF">O987_12865</name>
</gene>
<feature type="transmembrane region" description="Helical" evidence="1">
    <location>
        <begin position="131"/>
        <end position="154"/>
    </location>
</feature>
<dbReference type="EMBL" id="CP006704">
    <property type="protein sequence ID" value="AIJ46696.1"/>
    <property type="molecule type" value="Genomic_DNA"/>
</dbReference>
<dbReference type="Pfam" id="PF14378">
    <property type="entry name" value="PAP2_3"/>
    <property type="match status" value="1"/>
</dbReference>
<feature type="transmembrane region" description="Helical" evidence="1">
    <location>
        <begin position="166"/>
        <end position="184"/>
    </location>
</feature>
<protein>
    <recommendedName>
        <fullName evidence="2">Inositolphosphotransferase Aur1/Ipt1 domain-containing protein</fullName>
    </recommendedName>
</protein>
<feature type="transmembrane region" description="Helical" evidence="1">
    <location>
        <begin position="271"/>
        <end position="288"/>
    </location>
</feature>
<dbReference type="Proteomes" id="UP000028782">
    <property type="component" value="Chromosome"/>
</dbReference>
<dbReference type="RefSeq" id="WP_043372578.1">
    <property type="nucleotide sequence ID" value="NZ_CP006704.1"/>
</dbReference>
<feature type="transmembrane region" description="Helical" evidence="1">
    <location>
        <begin position="48"/>
        <end position="65"/>
    </location>
</feature>
<evidence type="ECO:0000313" key="3">
    <source>
        <dbReference type="EMBL" id="AIJ46696.1"/>
    </source>
</evidence>
<evidence type="ECO:0000256" key="1">
    <source>
        <dbReference type="SAM" id="Phobius"/>
    </source>
</evidence>
<evidence type="ECO:0000313" key="4">
    <source>
        <dbReference type="Proteomes" id="UP000028782"/>
    </source>
</evidence>
<name>A0A076PPU3_COMTE</name>
<dbReference type="HOGENOM" id="CLU_052944_1_0_4"/>
<feature type="transmembrane region" description="Helical" evidence="1">
    <location>
        <begin position="77"/>
        <end position="97"/>
    </location>
</feature>
<feature type="domain" description="Inositolphosphotransferase Aur1/Ipt1" evidence="2">
    <location>
        <begin position="107"/>
        <end position="287"/>
    </location>
</feature>
<organism evidence="3 4">
    <name type="scientific">Comamonas testosteroni TK102</name>
    <dbReference type="NCBI Taxonomy" id="1392005"/>
    <lineage>
        <taxon>Bacteria</taxon>
        <taxon>Pseudomonadati</taxon>
        <taxon>Pseudomonadota</taxon>
        <taxon>Betaproteobacteria</taxon>
        <taxon>Burkholderiales</taxon>
        <taxon>Comamonadaceae</taxon>
        <taxon>Comamonas</taxon>
    </lineage>
</organism>
<feature type="transmembrane region" description="Helical" evidence="1">
    <location>
        <begin position="222"/>
        <end position="241"/>
    </location>
</feature>
<sequence>MNLMQGTVNGWQQISPQKLAPMLFLAALALGEALWIHAHPLVFSGTEPVFWTTLILLSISWIYGYSGRSLALSEMSFYAALWIVTALIGAMLTYIFATLNLPLLDAQFTRLDQALGFNWLAFYGFVQQHPLLRAVLTLAYFSGLLQVFFSIIYLSHCARNDRNEELWWSSSIALMLTALLSGLLPAGGTLFFHSVGLENAVHLPHFMALREGSLNEFAFGDLKGIVTFPSYHTTIALLLIHAYRQLRLFRWVLALNILMLISTPINGGHYLVDMLGSGVVTVFSIYLTRRVQYFLQR</sequence>
<evidence type="ECO:0000259" key="2">
    <source>
        <dbReference type="Pfam" id="PF14378"/>
    </source>
</evidence>
<keyword evidence="1" id="KW-1133">Transmembrane helix</keyword>
<keyword evidence="1" id="KW-0812">Transmembrane</keyword>
<dbReference type="KEGG" id="ctes:O987_12865"/>
<proteinExistence type="predicted"/>
<dbReference type="InterPro" id="IPR026841">
    <property type="entry name" value="Aur1/Ipt1"/>
</dbReference>
<dbReference type="AlphaFoldDB" id="A0A076PPU3"/>
<keyword evidence="1" id="KW-0472">Membrane</keyword>
<dbReference type="GO" id="GO:0016020">
    <property type="term" value="C:membrane"/>
    <property type="evidence" value="ECO:0007669"/>
    <property type="project" value="UniProtKB-SubCell"/>
</dbReference>